<sequence length="248" mass="27463">MLGFAPLTPTYPGCRTGFGNRSPVRPDPNHAATFRIEGCLVPTLCVGMHTKVSSTQAPEGVKVFAIERYSPRGIRCAANVHVKPTHRKCAPIPPYKIRRNNGVGWNRCAPMALVFARHYRTPYSTRTDLLSFPHALSRPQTPAWIRGPGSSRFPPVVFMVERVAGEAGSYRAWVPKPAFGDQGNDPPVRHHPCCGARDRLCKMPAPLFLFRDGSREKKIAFDDNNDRSSPATTLSSIKTHALFPEYNA</sequence>
<reference evidence="1" key="1">
    <citation type="submission" date="2019-02" db="EMBL/GenBank/DDBJ databases">
        <authorList>
            <person name="Gruber-Vodicka R. H."/>
            <person name="Seah K. B. B."/>
        </authorList>
    </citation>
    <scope>NUCLEOTIDE SEQUENCE</scope>
    <source>
        <strain evidence="1">BECK_DK161</strain>
    </source>
</reference>
<name>A0A450RW89_9GAMM</name>
<dbReference type="AlphaFoldDB" id="A0A450RW89"/>
<organism evidence="1">
    <name type="scientific">Candidatus Kentrum sp. DK</name>
    <dbReference type="NCBI Taxonomy" id="2126562"/>
    <lineage>
        <taxon>Bacteria</taxon>
        <taxon>Pseudomonadati</taxon>
        <taxon>Pseudomonadota</taxon>
        <taxon>Gammaproteobacteria</taxon>
        <taxon>Candidatus Kentrum</taxon>
    </lineage>
</organism>
<proteinExistence type="predicted"/>
<protein>
    <submittedName>
        <fullName evidence="1">Uncharacterized protein</fullName>
    </submittedName>
</protein>
<gene>
    <name evidence="1" type="ORF">BECKDK2373C_GA0170839_100543</name>
</gene>
<evidence type="ECO:0000313" key="1">
    <source>
        <dbReference type="EMBL" id="VFJ43394.1"/>
    </source>
</evidence>
<accession>A0A450RW89</accession>
<dbReference type="EMBL" id="CAADEY010000005">
    <property type="protein sequence ID" value="VFJ43394.1"/>
    <property type="molecule type" value="Genomic_DNA"/>
</dbReference>